<dbReference type="PATRIC" id="fig|157838.3.peg.4730"/>
<dbReference type="PANTHER" id="PTHR43877">
    <property type="entry name" value="AMINOALKYLPHOSPHONATE N-ACETYLTRANSFERASE-RELATED-RELATED"/>
    <property type="match status" value="1"/>
</dbReference>
<dbReference type="InterPro" id="IPR000182">
    <property type="entry name" value="GNAT_dom"/>
</dbReference>
<dbReference type="RefSeq" id="WP_055741841.1">
    <property type="nucleotide sequence ID" value="NZ_LJJC01000006.1"/>
</dbReference>
<dbReference type="STRING" id="157838.AN964_21515"/>
<accession>A0A0Q3WM82</accession>
<name>A0A0Q3WM82_9BACI</name>
<dbReference type="AlphaFoldDB" id="A0A0Q3WM82"/>
<evidence type="ECO:0000259" key="3">
    <source>
        <dbReference type="PROSITE" id="PS51186"/>
    </source>
</evidence>
<dbReference type="Gene3D" id="3.40.630.30">
    <property type="match status" value="1"/>
</dbReference>
<feature type="domain" description="N-acetyltransferase" evidence="3">
    <location>
        <begin position="1"/>
        <end position="172"/>
    </location>
</feature>
<evidence type="ECO:0000256" key="1">
    <source>
        <dbReference type="ARBA" id="ARBA00022679"/>
    </source>
</evidence>
<keyword evidence="5" id="KW-1185">Reference proteome</keyword>
<gene>
    <name evidence="4" type="ORF">AN964_21515</name>
</gene>
<dbReference type="GO" id="GO:0016747">
    <property type="term" value="F:acyltransferase activity, transferring groups other than amino-acyl groups"/>
    <property type="evidence" value="ECO:0007669"/>
    <property type="project" value="InterPro"/>
</dbReference>
<evidence type="ECO:0000256" key="2">
    <source>
        <dbReference type="ARBA" id="ARBA00023315"/>
    </source>
</evidence>
<reference evidence="4 5" key="1">
    <citation type="submission" date="2015-09" db="EMBL/GenBank/DDBJ databases">
        <title>Genome sequencing project for genomic taxonomy and phylogenomics of Bacillus-like bacteria.</title>
        <authorList>
            <person name="Liu B."/>
            <person name="Wang J."/>
            <person name="Zhu Y."/>
            <person name="Liu G."/>
            <person name="Chen Q."/>
            <person name="Chen Z."/>
            <person name="Lan J."/>
            <person name="Che J."/>
            <person name="Ge C."/>
            <person name="Shi H."/>
            <person name="Pan Z."/>
            <person name="Liu X."/>
        </authorList>
    </citation>
    <scope>NUCLEOTIDE SEQUENCE [LARGE SCALE GENOMIC DNA]</scope>
    <source>
        <strain evidence="4 5">LMG 18435</strain>
    </source>
</reference>
<proteinExistence type="predicted"/>
<protein>
    <recommendedName>
        <fullName evidence="3">N-acetyltransferase domain-containing protein</fullName>
    </recommendedName>
</protein>
<organism evidence="4 5">
    <name type="scientific">Heyndrickxia shackletonii</name>
    <dbReference type="NCBI Taxonomy" id="157838"/>
    <lineage>
        <taxon>Bacteria</taxon>
        <taxon>Bacillati</taxon>
        <taxon>Bacillota</taxon>
        <taxon>Bacilli</taxon>
        <taxon>Bacillales</taxon>
        <taxon>Bacillaceae</taxon>
        <taxon>Heyndrickxia</taxon>
    </lineage>
</organism>
<dbReference type="Proteomes" id="UP000051888">
    <property type="component" value="Unassembled WGS sequence"/>
</dbReference>
<sequence>MIIRQMEPQELPIVAKIYVDSMKATHQGIVSEKFMESISNESTVERFKGILENSNLQSFCYVAVRQDEIIGFSMGSIPDHAPQGYHGELNTLYISPHYQRTGMGKKLLNAVTNHFKQNGIRSMFLGVFKGNSSARKFYESVGGIKIGEFLDERLSKINGHDLVIAFYGWRRI</sequence>
<dbReference type="Pfam" id="PF00583">
    <property type="entry name" value="Acetyltransf_1"/>
    <property type="match status" value="1"/>
</dbReference>
<dbReference type="OrthoDB" id="5292888at2"/>
<evidence type="ECO:0000313" key="4">
    <source>
        <dbReference type="EMBL" id="KQL51530.1"/>
    </source>
</evidence>
<evidence type="ECO:0000313" key="5">
    <source>
        <dbReference type="Proteomes" id="UP000051888"/>
    </source>
</evidence>
<dbReference type="InterPro" id="IPR016181">
    <property type="entry name" value="Acyl_CoA_acyltransferase"/>
</dbReference>
<dbReference type="EMBL" id="LJJC01000006">
    <property type="protein sequence ID" value="KQL51530.1"/>
    <property type="molecule type" value="Genomic_DNA"/>
</dbReference>
<keyword evidence="2" id="KW-0012">Acyltransferase</keyword>
<comment type="caution">
    <text evidence="4">The sequence shown here is derived from an EMBL/GenBank/DDBJ whole genome shotgun (WGS) entry which is preliminary data.</text>
</comment>
<dbReference type="CDD" id="cd04301">
    <property type="entry name" value="NAT_SF"/>
    <property type="match status" value="1"/>
</dbReference>
<dbReference type="SUPFAM" id="SSF55729">
    <property type="entry name" value="Acyl-CoA N-acyltransferases (Nat)"/>
    <property type="match status" value="1"/>
</dbReference>
<dbReference type="InterPro" id="IPR050832">
    <property type="entry name" value="Bact_Acetyltransf"/>
</dbReference>
<dbReference type="PROSITE" id="PS51186">
    <property type="entry name" value="GNAT"/>
    <property type="match status" value="1"/>
</dbReference>
<keyword evidence="1" id="KW-0808">Transferase</keyword>